<dbReference type="OrthoDB" id="438641at2759"/>
<accession>A0A4Y9ZH74</accession>
<organism evidence="1 2">
    <name type="scientific">Hericium alpestre</name>
    <dbReference type="NCBI Taxonomy" id="135208"/>
    <lineage>
        <taxon>Eukaryota</taxon>
        <taxon>Fungi</taxon>
        <taxon>Dikarya</taxon>
        <taxon>Basidiomycota</taxon>
        <taxon>Agaricomycotina</taxon>
        <taxon>Agaricomycetes</taxon>
        <taxon>Russulales</taxon>
        <taxon>Hericiaceae</taxon>
        <taxon>Hericium</taxon>
    </lineage>
</organism>
<dbReference type="AlphaFoldDB" id="A0A4Y9ZH74"/>
<dbReference type="SUPFAM" id="SSF82199">
    <property type="entry name" value="SET domain"/>
    <property type="match status" value="1"/>
</dbReference>
<gene>
    <name evidence="1" type="ORF">EWM64_g10839</name>
</gene>
<comment type="caution">
    <text evidence="1">The sequence shown here is derived from an EMBL/GenBank/DDBJ whole genome shotgun (WGS) entry which is preliminary data.</text>
</comment>
<feature type="non-terminal residue" evidence="1">
    <location>
        <position position="148"/>
    </location>
</feature>
<sequence length="148" mass="15815">MSTTTSPSEDDLKAALVALKESNPALGIPKLHALVLAEHPTWSVSEKRVKRILQSAGLVLSPPSSKSPAPDTLYPSSQLIPHLDVTKWSPKVAVKYFNKSKGKGLVATAPIAEGEVIWKEDPFASPPNRYVPSLPSALLPHSPPAGRL</sequence>
<evidence type="ECO:0000313" key="1">
    <source>
        <dbReference type="EMBL" id="TFY73173.1"/>
    </source>
</evidence>
<dbReference type="Proteomes" id="UP000298061">
    <property type="component" value="Unassembled WGS sequence"/>
</dbReference>
<dbReference type="STRING" id="135208.A0A4Y9ZH74"/>
<dbReference type="InterPro" id="IPR046341">
    <property type="entry name" value="SET_dom_sf"/>
</dbReference>
<evidence type="ECO:0000313" key="2">
    <source>
        <dbReference type="Proteomes" id="UP000298061"/>
    </source>
</evidence>
<reference evidence="1 2" key="1">
    <citation type="submission" date="2019-02" db="EMBL/GenBank/DDBJ databases">
        <title>Genome sequencing of the rare red list fungi Hericium alpestre (H. flagellum).</title>
        <authorList>
            <person name="Buettner E."/>
            <person name="Kellner H."/>
        </authorList>
    </citation>
    <scope>NUCLEOTIDE SEQUENCE [LARGE SCALE GENOMIC DNA]</scope>
    <source>
        <strain evidence="1 2">DSM 108284</strain>
    </source>
</reference>
<name>A0A4Y9ZH74_9AGAM</name>
<protein>
    <submittedName>
        <fullName evidence="1">Uncharacterized protein</fullName>
    </submittedName>
</protein>
<dbReference type="EMBL" id="SFCI01003210">
    <property type="protein sequence ID" value="TFY73173.1"/>
    <property type="molecule type" value="Genomic_DNA"/>
</dbReference>
<proteinExistence type="predicted"/>
<keyword evidence="2" id="KW-1185">Reference proteome</keyword>